<dbReference type="RefSeq" id="WP_212516939.1">
    <property type="nucleotide sequence ID" value="NZ_JAGSOH010000009.1"/>
</dbReference>
<keyword evidence="2" id="KW-1185">Reference proteome</keyword>
<proteinExistence type="predicted"/>
<sequence>MMAGQPLFPEPASPRVGPLGYVEAPVRWFKTSTRPQAVASRAAVNAWYAEFPDDPGRKLAKRLRSSDGVAHFGALDELYVHHLLRRRFDDVRYEEDGKGPDFRVYERGVCVAAVEVLSLFEPPDWAAPQTRHGRIADQLNKAVKPTAGYFVRFEVIRGQRDPSPKAFARFIENELEQLPPPEQVPHQASPHRAWAHWPRAIYREESGTQIAVTFIPMKPEAPSRTNPDARLASSNAFTGGIVLTAQRLKERVREKAGGRYDITGIPYAVVAGIHDFPDEEEIIAGIFGRTCPQGRDNTGLFGIDSERPDGRYRRLSAVIALTGLPLWDTAAHDVALLPNPHATHPWPLDAIPARNLAPEYENRPAEPAP</sequence>
<dbReference type="AlphaFoldDB" id="A0A941EDG9"/>
<gene>
    <name evidence="1" type="ORF">KDK95_05650</name>
</gene>
<dbReference type="EMBL" id="JAGSOH010000009">
    <property type="protein sequence ID" value="MBR7825784.1"/>
    <property type="molecule type" value="Genomic_DNA"/>
</dbReference>
<protein>
    <submittedName>
        <fullName evidence="1">Uncharacterized protein</fullName>
    </submittedName>
</protein>
<evidence type="ECO:0000313" key="1">
    <source>
        <dbReference type="EMBL" id="MBR7825784.1"/>
    </source>
</evidence>
<accession>A0A941EDG9</accession>
<reference evidence="1" key="1">
    <citation type="submission" date="2021-04" db="EMBL/GenBank/DDBJ databases">
        <title>Genome based classification of Actinospica acidithermotolerans sp. nov., an actinobacterium isolated from an Indonesian hot spring.</title>
        <authorList>
            <person name="Kusuma A.B."/>
            <person name="Putra K.E."/>
            <person name="Nafisah S."/>
            <person name="Loh J."/>
            <person name="Nouioui I."/>
            <person name="Goodfellow M."/>
        </authorList>
    </citation>
    <scope>NUCLEOTIDE SEQUENCE</scope>
    <source>
        <strain evidence="1">MGRD01-02</strain>
    </source>
</reference>
<comment type="caution">
    <text evidence="1">The sequence shown here is derived from an EMBL/GenBank/DDBJ whole genome shotgun (WGS) entry which is preliminary data.</text>
</comment>
<organism evidence="1 2">
    <name type="scientific">Actinospica acidithermotolerans</name>
    <dbReference type="NCBI Taxonomy" id="2828514"/>
    <lineage>
        <taxon>Bacteria</taxon>
        <taxon>Bacillati</taxon>
        <taxon>Actinomycetota</taxon>
        <taxon>Actinomycetes</taxon>
        <taxon>Catenulisporales</taxon>
        <taxon>Actinospicaceae</taxon>
        <taxon>Actinospica</taxon>
    </lineage>
</organism>
<dbReference type="Proteomes" id="UP000676325">
    <property type="component" value="Unassembled WGS sequence"/>
</dbReference>
<name>A0A941EDG9_9ACTN</name>
<evidence type="ECO:0000313" key="2">
    <source>
        <dbReference type="Proteomes" id="UP000676325"/>
    </source>
</evidence>